<evidence type="ECO:0000313" key="1">
    <source>
        <dbReference type="EMBL" id="JAH26271.1"/>
    </source>
</evidence>
<protein>
    <submittedName>
        <fullName evidence="1">Uncharacterized protein</fullName>
    </submittedName>
</protein>
<dbReference type="AlphaFoldDB" id="A0A0E9RAW9"/>
<reference evidence="1" key="1">
    <citation type="submission" date="2014-11" db="EMBL/GenBank/DDBJ databases">
        <authorList>
            <person name="Amaro Gonzalez C."/>
        </authorList>
    </citation>
    <scope>NUCLEOTIDE SEQUENCE</scope>
</reference>
<reference evidence="1" key="2">
    <citation type="journal article" date="2015" name="Fish Shellfish Immunol.">
        <title>Early steps in the European eel (Anguilla anguilla)-Vibrio vulnificus interaction in the gills: Role of the RtxA13 toxin.</title>
        <authorList>
            <person name="Callol A."/>
            <person name="Pajuelo D."/>
            <person name="Ebbesson L."/>
            <person name="Teles M."/>
            <person name="MacKenzie S."/>
            <person name="Amaro C."/>
        </authorList>
    </citation>
    <scope>NUCLEOTIDE SEQUENCE</scope>
</reference>
<name>A0A0E9RAW9_ANGAN</name>
<sequence length="25" mass="2905">MFSFLDMKVVMHHIAKITDLPLTLC</sequence>
<dbReference type="EMBL" id="GBXM01082306">
    <property type="protein sequence ID" value="JAH26271.1"/>
    <property type="molecule type" value="Transcribed_RNA"/>
</dbReference>
<accession>A0A0E9RAW9</accession>
<organism evidence="1">
    <name type="scientific">Anguilla anguilla</name>
    <name type="common">European freshwater eel</name>
    <name type="synonym">Muraena anguilla</name>
    <dbReference type="NCBI Taxonomy" id="7936"/>
    <lineage>
        <taxon>Eukaryota</taxon>
        <taxon>Metazoa</taxon>
        <taxon>Chordata</taxon>
        <taxon>Craniata</taxon>
        <taxon>Vertebrata</taxon>
        <taxon>Euteleostomi</taxon>
        <taxon>Actinopterygii</taxon>
        <taxon>Neopterygii</taxon>
        <taxon>Teleostei</taxon>
        <taxon>Anguilliformes</taxon>
        <taxon>Anguillidae</taxon>
        <taxon>Anguilla</taxon>
    </lineage>
</organism>
<proteinExistence type="predicted"/>